<evidence type="ECO:0000313" key="2">
    <source>
        <dbReference type="Proteomes" id="UP000279307"/>
    </source>
</evidence>
<proteinExistence type="predicted"/>
<accession>A0A3L8DQG9</accession>
<organism evidence="1 2">
    <name type="scientific">Ooceraea biroi</name>
    <name type="common">Clonal raider ant</name>
    <name type="synonym">Cerapachys biroi</name>
    <dbReference type="NCBI Taxonomy" id="2015173"/>
    <lineage>
        <taxon>Eukaryota</taxon>
        <taxon>Metazoa</taxon>
        <taxon>Ecdysozoa</taxon>
        <taxon>Arthropoda</taxon>
        <taxon>Hexapoda</taxon>
        <taxon>Insecta</taxon>
        <taxon>Pterygota</taxon>
        <taxon>Neoptera</taxon>
        <taxon>Endopterygota</taxon>
        <taxon>Hymenoptera</taxon>
        <taxon>Apocrita</taxon>
        <taxon>Aculeata</taxon>
        <taxon>Formicoidea</taxon>
        <taxon>Formicidae</taxon>
        <taxon>Dorylinae</taxon>
        <taxon>Ooceraea</taxon>
    </lineage>
</organism>
<protein>
    <submittedName>
        <fullName evidence="1">Uncharacterized protein</fullName>
    </submittedName>
</protein>
<name>A0A3L8DQG9_OOCBI</name>
<reference evidence="1 2" key="1">
    <citation type="journal article" date="2018" name="Genome Res.">
        <title>The genomic architecture and molecular evolution of ant odorant receptors.</title>
        <authorList>
            <person name="McKenzie S.K."/>
            <person name="Kronauer D.J.C."/>
        </authorList>
    </citation>
    <scope>NUCLEOTIDE SEQUENCE [LARGE SCALE GENOMIC DNA]</scope>
    <source>
        <strain evidence="1">Clonal line C1</strain>
    </source>
</reference>
<sequence>MKEIVRLTIYLIY</sequence>
<dbReference type="EMBL" id="QOIP01000006">
    <property type="protein sequence ID" value="RLU22159.1"/>
    <property type="molecule type" value="Genomic_DNA"/>
</dbReference>
<gene>
    <name evidence="1" type="ORF">DMN91_006539</name>
</gene>
<evidence type="ECO:0000313" key="1">
    <source>
        <dbReference type="EMBL" id="RLU22159.1"/>
    </source>
</evidence>
<comment type="caution">
    <text evidence="1">The sequence shown here is derived from an EMBL/GenBank/DDBJ whole genome shotgun (WGS) entry which is preliminary data.</text>
</comment>
<dbReference type="Proteomes" id="UP000279307">
    <property type="component" value="Chromosome 6"/>
</dbReference>